<organism evidence="2">
    <name type="scientific">Leptosphaeria maculans (strain JN3 / isolate v23.1.3 / race Av1-4-5-6-7-8)</name>
    <name type="common">Blackleg fungus</name>
    <name type="synonym">Phoma lingam</name>
    <dbReference type="NCBI Taxonomy" id="985895"/>
    <lineage>
        <taxon>Eukaryota</taxon>
        <taxon>Fungi</taxon>
        <taxon>Dikarya</taxon>
        <taxon>Ascomycota</taxon>
        <taxon>Pezizomycotina</taxon>
        <taxon>Dothideomycetes</taxon>
        <taxon>Pleosporomycetidae</taxon>
        <taxon>Pleosporales</taxon>
        <taxon>Pleosporineae</taxon>
        <taxon>Leptosphaeriaceae</taxon>
        <taxon>Plenodomus</taxon>
        <taxon>Plenodomus lingam/Leptosphaeria maculans species complex</taxon>
    </lineage>
</organism>
<dbReference type="VEuPathDB" id="FungiDB:LEMA_P081970.1"/>
<accession>E5A5R0</accession>
<dbReference type="AlphaFoldDB" id="E5A5R0"/>
<evidence type="ECO:0000313" key="2">
    <source>
        <dbReference type="Proteomes" id="UP000002668"/>
    </source>
</evidence>
<dbReference type="InterPro" id="IPR029032">
    <property type="entry name" value="AhpD-like"/>
</dbReference>
<dbReference type="InParanoid" id="E5A5R0"/>
<evidence type="ECO:0000313" key="1">
    <source>
        <dbReference type="EMBL" id="CBX98958.1"/>
    </source>
</evidence>
<dbReference type="Proteomes" id="UP000002668">
    <property type="component" value="Genome"/>
</dbReference>
<reference evidence="2" key="1">
    <citation type="journal article" date="2011" name="Nat. Commun.">
        <title>Effector diversification within compartments of the Leptosphaeria maculans genome affected by Repeat-Induced Point mutations.</title>
        <authorList>
            <person name="Rouxel T."/>
            <person name="Grandaubert J."/>
            <person name="Hane J.K."/>
            <person name="Hoede C."/>
            <person name="van de Wouw A.P."/>
            <person name="Couloux A."/>
            <person name="Dominguez V."/>
            <person name="Anthouard V."/>
            <person name="Bally P."/>
            <person name="Bourras S."/>
            <person name="Cozijnsen A.J."/>
            <person name="Ciuffetti L.M."/>
            <person name="Degrave A."/>
            <person name="Dilmaghani A."/>
            <person name="Duret L."/>
            <person name="Fudal I."/>
            <person name="Goodwin S.B."/>
            <person name="Gout L."/>
            <person name="Glaser N."/>
            <person name="Linglin J."/>
            <person name="Kema G.H.J."/>
            <person name="Lapalu N."/>
            <person name="Lawrence C.B."/>
            <person name="May K."/>
            <person name="Meyer M."/>
            <person name="Ollivier B."/>
            <person name="Poulain J."/>
            <person name="Schoch C.L."/>
            <person name="Simon A."/>
            <person name="Spatafora J.W."/>
            <person name="Stachowiak A."/>
            <person name="Turgeon B.G."/>
            <person name="Tyler B.M."/>
            <person name="Vincent D."/>
            <person name="Weissenbach J."/>
            <person name="Amselem J."/>
            <person name="Quesneville H."/>
            <person name="Oliver R.P."/>
            <person name="Wincker P."/>
            <person name="Balesdent M.-H."/>
            <person name="Howlett B.J."/>
        </authorList>
    </citation>
    <scope>NUCLEOTIDE SEQUENCE [LARGE SCALE GENOMIC DNA]</scope>
    <source>
        <strain evidence="2">JN3 / isolate v23.1.3 / race Av1-4-5-6-7-8</strain>
    </source>
</reference>
<name>E5A5R0_LEPMJ</name>
<keyword evidence="2" id="KW-1185">Reference proteome</keyword>
<dbReference type="SUPFAM" id="SSF69118">
    <property type="entry name" value="AhpD-like"/>
    <property type="match status" value="1"/>
</dbReference>
<sequence>MPPHHFAAFTSRAYGANGETFTYQDERGAFIGGFPLYVQHPRIALAHNELAVAVFHLAAPERVRNMTTLAVAGHFQAASEMSSQSNRYVKKAIVTASEAQALMAGNKPESLEGPCSVALEVTSHLLSASGRLPDPLWDACVEALGEDAFFGLLHSLAFYAWLCVGVNALDVPVPA</sequence>
<dbReference type="eggNOG" id="ENOG502SCHX">
    <property type="taxonomic scope" value="Eukaryota"/>
</dbReference>
<dbReference type="OrthoDB" id="2567457at2759"/>
<dbReference type="STRING" id="985895.E5A5R0"/>
<dbReference type="HOGENOM" id="CLU_082760_3_1_1"/>
<protein>
    <submittedName>
        <fullName evidence="1">Uncharacterized protein</fullName>
    </submittedName>
</protein>
<dbReference type="OMA" id="FTYQDER"/>
<dbReference type="Gene3D" id="1.20.1290.10">
    <property type="entry name" value="AhpD-like"/>
    <property type="match status" value="1"/>
</dbReference>
<dbReference type="EMBL" id="FP929134">
    <property type="protein sequence ID" value="CBX98958.1"/>
    <property type="molecule type" value="Genomic_DNA"/>
</dbReference>
<gene>
    <name evidence="1" type="ORF">LEMA_P081970.1</name>
</gene>
<proteinExistence type="predicted"/>